<sequence>MNVPPPASRKRPRPASFEGTGSRTSQTLPSNTPPGDFSMIPHTMVLPTYRNAVNYSRSKHVWYSDGNALIRCTSPAGVTVFRVHLTLLSRYAGAFSGDLVSNPLFDNVELSPSYVGTGPAYVLDVTVRRICEFEHFLRAIYEHQ</sequence>
<dbReference type="Proteomes" id="UP000008370">
    <property type="component" value="Unassembled WGS sequence"/>
</dbReference>
<dbReference type="EMBL" id="JH930468">
    <property type="protein sequence ID" value="EKM61646.1"/>
    <property type="molecule type" value="Genomic_DNA"/>
</dbReference>
<feature type="compositionally biased region" description="Polar residues" evidence="1">
    <location>
        <begin position="19"/>
        <end position="30"/>
    </location>
</feature>
<dbReference type="KEGG" id="pco:PHACADRAFT_190820"/>
<dbReference type="HOGENOM" id="CLU_1797142_0_0_1"/>
<dbReference type="RefSeq" id="XP_007391050.1">
    <property type="nucleotide sequence ID" value="XM_007390988.1"/>
</dbReference>
<dbReference type="GeneID" id="18910699"/>
<gene>
    <name evidence="2" type="ORF">PHACADRAFT_190820</name>
</gene>
<reference evidence="2 3" key="1">
    <citation type="journal article" date="2012" name="BMC Genomics">
        <title>Comparative genomics of the white-rot fungi, Phanerochaete carnosa and P. chrysosporium, to elucidate the genetic basis of the distinct wood types they colonize.</title>
        <authorList>
            <person name="Suzuki H."/>
            <person name="MacDonald J."/>
            <person name="Syed K."/>
            <person name="Salamov A."/>
            <person name="Hori C."/>
            <person name="Aerts A."/>
            <person name="Henrissat B."/>
            <person name="Wiebenga A."/>
            <person name="vanKuyk P.A."/>
            <person name="Barry K."/>
            <person name="Lindquist E."/>
            <person name="LaButti K."/>
            <person name="Lapidus A."/>
            <person name="Lucas S."/>
            <person name="Coutinho P."/>
            <person name="Gong Y."/>
            <person name="Samejima M."/>
            <person name="Mahadevan R."/>
            <person name="Abou-Zaid M."/>
            <person name="de Vries R.P."/>
            <person name="Igarashi K."/>
            <person name="Yadav J.S."/>
            <person name="Grigoriev I.V."/>
            <person name="Master E.R."/>
        </authorList>
    </citation>
    <scope>NUCLEOTIDE SEQUENCE [LARGE SCALE GENOMIC DNA]</scope>
    <source>
        <strain evidence="2 3">HHB-10118-sp</strain>
    </source>
</reference>
<proteinExistence type="predicted"/>
<dbReference type="AlphaFoldDB" id="K5VF46"/>
<protein>
    <recommendedName>
        <fullName evidence="4">BTB domain-containing protein</fullName>
    </recommendedName>
</protein>
<accession>K5VF46</accession>
<name>K5VF46_PHACS</name>
<evidence type="ECO:0000313" key="2">
    <source>
        <dbReference type="EMBL" id="EKM61646.1"/>
    </source>
</evidence>
<evidence type="ECO:0000256" key="1">
    <source>
        <dbReference type="SAM" id="MobiDB-lite"/>
    </source>
</evidence>
<evidence type="ECO:0000313" key="3">
    <source>
        <dbReference type="Proteomes" id="UP000008370"/>
    </source>
</evidence>
<evidence type="ECO:0008006" key="4">
    <source>
        <dbReference type="Google" id="ProtNLM"/>
    </source>
</evidence>
<feature type="region of interest" description="Disordered" evidence="1">
    <location>
        <begin position="1"/>
        <end position="36"/>
    </location>
</feature>
<organism evidence="2 3">
    <name type="scientific">Phanerochaete carnosa (strain HHB-10118-sp)</name>
    <name type="common">White-rot fungus</name>
    <name type="synonym">Peniophora carnosa</name>
    <dbReference type="NCBI Taxonomy" id="650164"/>
    <lineage>
        <taxon>Eukaryota</taxon>
        <taxon>Fungi</taxon>
        <taxon>Dikarya</taxon>
        <taxon>Basidiomycota</taxon>
        <taxon>Agaricomycotina</taxon>
        <taxon>Agaricomycetes</taxon>
        <taxon>Polyporales</taxon>
        <taxon>Phanerochaetaceae</taxon>
        <taxon>Phanerochaete</taxon>
    </lineage>
</organism>
<keyword evidence="3" id="KW-1185">Reference proteome</keyword>
<dbReference type="InParanoid" id="K5VF46"/>